<dbReference type="InterPro" id="IPR025669">
    <property type="entry name" value="AAA_dom"/>
</dbReference>
<dbReference type="InterPro" id="IPR050678">
    <property type="entry name" value="DNA_Partitioning_ATPase"/>
</dbReference>
<sequence>MSTPTIAVCNQKGGVGKTTTCYHLARAAAREGRRVLAIDLDPQGSLTAILAKNGSVQADELTIADVLSPRVQDVALVDVLTPGLWEGIQVAPATNRTLAAVRDELITTPLGRERRLADAVAGVPGYDLVLVDCAPDLNTLMHNALVAAQSAVVVTAPAFLASEGLSTLLGTIEEIRGYYNPQLKVGGVVVNGYDSRRVGHRDRLAELEASGLPVLDPVIPQRAAIQDATDSGYGLDQWPGGYPLADLYQQLFRAITKEI</sequence>
<dbReference type="PIRSF" id="PIRSF009320">
    <property type="entry name" value="Nuc_binding_HP_1000"/>
    <property type="match status" value="1"/>
</dbReference>
<dbReference type="PANTHER" id="PTHR13696">
    <property type="entry name" value="P-LOOP CONTAINING NUCLEOSIDE TRIPHOSPHATE HYDROLASE"/>
    <property type="match status" value="1"/>
</dbReference>
<dbReference type="PANTHER" id="PTHR13696:SF52">
    <property type="entry name" value="PARA FAMILY PROTEIN CT_582"/>
    <property type="match status" value="1"/>
</dbReference>
<dbReference type="SUPFAM" id="SSF52540">
    <property type="entry name" value="P-loop containing nucleoside triphosphate hydrolases"/>
    <property type="match status" value="1"/>
</dbReference>
<dbReference type="EMBL" id="JACCFW010000003">
    <property type="protein sequence ID" value="NYJ76515.1"/>
    <property type="molecule type" value="Genomic_DNA"/>
</dbReference>
<organism evidence="2 3">
    <name type="scientific">Allobranchiibius huperziae</name>
    <dbReference type="NCBI Taxonomy" id="1874116"/>
    <lineage>
        <taxon>Bacteria</taxon>
        <taxon>Bacillati</taxon>
        <taxon>Actinomycetota</taxon>
        <taxon>Actinomycetes</taxon>
        <taxon>Micrococcales</taxon>
        <taxon>Dermacoccaceae</taxon>
        <taxon>Allobranchiibius</taxon>
    </lineage>
</organism>
<dbReference type="Proteomes" id="UP000571817">
    <property type="component" value="Unassembled WGS sequence"/>
</dbReference>
<dbReference type="AlphaFoldDB" id="A0A853DQW5"/>
<dbReference type="CDD" id="cd02042">
    <property type="entry name" value="ParAB_family"/>
    <property type="match status" value="1"/>
</dbReference>
<keyword evidence="3" id="KW-1185">Reference proteome</keyword>
<comment type="caution">
    <text evidence="2">The sequence shown here is derived from an EMBL/GenBank/DDBJ whole genome shotgun (WGS) entry which is preliminary data.</text>
</comment>
<proteinExistence type="predicted"/>
<protein>
    <submittedName>
        <fullName evidence="2">Chromosome partitioning protein</fullName>
    </submittedName>
</protein>
<dbReference type="Pfam" id="PF13614">
    <property type="entry name" value="AAA_31"/>
    <property type="match status" value="1"/>
</dbReference>
<evidence type="ECO:0000259" key="1">
    <source>
        <dbReference type="Pfam" id="PF13614"/>
    </source>
</evidence>
<feature type="domain" description="AAA" evidence="1">
    <location>
        <begin position="5"/>
        <end position="185"/>
    </location>
</feature>
<accession>A0A853DQW5</accession>
<gene>
    <name evidence="2" type="ORF">HNR15_003533</name>
</gene>
<dbReference type="RefSeq" id="WP_179483907.1">
    <property type="nucleotide sequence ID" value="NZ_JACCFW010000003.1"/>
</dbReference>
<name>A0A853DQW5_9MICO</name>
<dbReference type="InterPro" id="IPR027417">
    <property type="entry name" value="P-loop_NTPase"/>
</dbReference>
<reference evidence="2 3" key="1">
    <citation type="submission" date="2020-07" db="EMBL/GenBank/DDBJ databases">
        <title>Sequencing the genomes of 1000 actinobacteria strains.</title>
        <authorList>
            <person name="Klenk H.-P."/>
        </authorList>
    </citation>
    <scope>NUCLEOTIDE SEQUENCE [LARGE SCALE GENOMIC DNA]</scope>
    <source>
        <strain evidence="2 3">DSM 29531</strain>
    </source>
</reference>
<evidence type="ECO:0000313" key="2">
    <source>
        <dbReference type="EMBL" id="NYJ76515.1"/>
    </source>
</evidence>
<evidence type="ECO:0000313" key="3">
    <source>
        <dbReference type="Proteomes" id="UP000571817"/>
    </source>
</evidence>
<dbReference type="Gene3D" id="3.40.50.300">
    <property type="entry name" value="P-loop containing nucleotide triphosphate hydrolases"/>
    <property type="match status" value="1"/>
</dbReference>